<dbReference type="Proteomes" id="UP000663923">
    <property type="component" value="Chromosome"/>
</dbReference>
<keyword evidence="2" id="KW-1185">Reference proteome</keyword>
<dbReference type="EMBL" id="CP071794">
    <property type="protein sequence ID" value="QTD56053.1"/>
    <property type="molecule type" value="Genomic_DNA"/>
</dbReference>
<gene>
    <name evidence="1" type="ORF">J4G78_00095</name>
</gene>
<evidence type="ECO:0000313" key="1">
    <source>
        <dbReference type="EMBL" id="QTD56053.1"/>
    </source>
</evidence>
<organism evidence="1 2">
    <name type="scientific">Parasphingorhabdus cellanae</name>
    <dbReference type="NCBI Taxonomy" id="2806553"/>
    <lineage>
        <taxon>Bacteria</taxon>
        <taxon>Pseudomonadati</taxon>
        <taxon>Pseudomonadota</taxon>
        <taxon>Alphaproteobacteria</taxon>
        <taxon>Sphingomonadales</taxon>
        <taxon>Sphingomonadaceae</taxon>
        <taxon>Parasphingorhabdus</taxon>
    </lineage>
</organism>
<name>A0ABX7T7Y1_9SPHN</name>
<accession>A0ABX7T7Y1</accession>
<proteinExistence type="predicted"/>
<dbReference type="PROSITE" id="PS51257">
    <property type="entry name" value="PROKAR_LIPOPROTEIN"/>
    <property type="match status" value="1"/>
</dbReference>
<dbReference type="RefSeq" id="WP_207987876.1">
    <property type="nucleotide sequence ID" value="NZ_CP071794.1"/>
</dbReference>
<sequence>MENMTDRVSPEETTAPAAGLFSGTIACAPSPTPTSQDGFLSEIERMPHFGIPSEESFVRNFLAGRGGFFVTKP</sequence>
<protein>
    <submittedName>
        <fullName evidence="1">Uncharacterized protein</fullName>
    </submittedName>
</protein>
<evidence type="ECO:0000313" key="2">
    <source>
        <dbReference type="Proteomes" id="UP000663923"/>
    </source>
</evidence>
<reference evidence="1 2" key="1">
    <citation type="submission" date="2021-03" db="EMBL/GenBank/DDBJ databases">
        <title>Complete genome of Parasphingorhabdus_sp.JHSY0214.</title>
        <authorList>
            <person name="Yoo J.H."/>
            <person name="Bae J.W."/>
        </authorList>
    </citation>
    <scope>NUCLEOTIDE SEQUENCE [LARGE SCALE GENOMIC DNA]</scope>
    <source>
        <strain evidence="1 2">JHSY0214</strain>
    </source>
</reference>